<evidence type="ECO:0000313" key="2">
    <source>
        <dbReference type="EMBL" id="CAA9234982.1"/>
    </source>
</evidence>
<name>A0A6J4HW00_9ACTN</name>
<proteinExistence type="predicted"/>
<protein>
    <recommendedName>
        <fullName evidence="1">AB hydrolase-1 domain-containing protein</fullName>
    </recommendedName>
</protein>
<feature type="domain" description="AB hydrolase-1" evidence="1">
    <location>
        <begin position="26"/>
        <end position="193"/>
    </location>
</feature>
<sequence>MSTTTIRHAKVDLALHHLRHGAGLPLLLLHGLGERSPDRVPGAAGTWPGPVHALDLTGHGASTVPAGGGYTCEVLMADADAAVAHLGPVAVLGRGLGAYVGLLLAGARPSEVRGVVLDDGPGLFGGPSAPASPSIVQLAPDTGRRAPDPYALVELTRDVRPGDYAASFARQAAHLSGLEHPVTVAARGRPPWLEAVVEVVGVRELGVAPALADYAGLALAPPAA</sequence>
<gene>
    <name evidence="2" type="ORF">AVDCRST_MAG20-1448</name>
</gene>
<dbReference type="InterPro" id="IPR000073">
    <property type="entry name" value="AB_hydrolase_1"/>
</dbReference>
<organism evidence="2">
    <name type="scientific">uncultured Acidimicrobiales bacterium</name>
    <dbReference type="NCBI Taxonomy" id="310071"/>
    <lineage>
        <taxon>Bacteria</taxon>
        <taxon>Bacillati</taxon>
        <taxon>Actinomycetota</taxon>
        <taxon>Acidimicrobiia</taxon>
        <taxon>Acidimicrobiales</taxon>
        <taxon>environmental samples</taxon>
    </lineage>
</organism>
<dbReference type="AlphaFoldDB" id="A0A6J4HW00"/>
<dbReference type="Gene3D" id="3.40.50.1820">
    <property type="entry name" value="alpha/beta hydrolase"/>
    <property type="match status" value="1"/>
</dbReference>
<dbReference type="EMBL" id="CADCSY010000062">
    <property type="protein sequence ID" value="CAA9234982.1"/>
    <property type="molecule type" value="Genomic_DNA"/>
</dbReference>
<dbReference type="SUPFAM" id="SSF53474">
    <property type="entry name" value="alpha/beta-Hydrolases"/>
    <property type="match status" value="1"/>
</dbReference>
<dbReference type="Pfam" id="PF12697">
    <property type="entry name" value="Abhydrolase_6"/>
    <property type="match status" value="1"/>
</dbReference>
<reference evidence="2" key="1">
    <citation type="submission" date="2020-02" db="EMBL/GenBank/DDBJ databases">
        <authorList>
            <person name="Meier V. D."/>
        </authorList>
    </citation>
    <scope>NUCLEOTIDE SEQUENCE</scope>
    <source>
        <strain evidence="2">AVDCRST_MAG20</strain>
    </source>
</reference>
<evidence type="ECO:0000259" key="1">
    <source>
        <dbReference type="Pfam" id="PF12697"/>
    </source>
</evidence>
<dbReference type="InterPro" id="IPR029058">
    <property type="entry name" value="AB_hydrolase_fold"/>
</dbReference>
<dbReference type="GO" id="GO:0003824">
    <property type="term" value="F:catalytic activity"/>
    <property type="evidence" value="ECO:0007669"/>
    <property type="project" value="UniProtKB-ARBA"/>
</dbReference>
<accession>A0A6J4HW00</accession>